<dbReference type="GO" id="GO:0008240">
    <property type="term" value="F:tripeptidyl-peptidase activity"/>
    <property type="evidence" value="ECO:0007669"/>
    <property type="project" value="TreeGrafter"/>
</dbReference>
<dbReference type="InterPro" id="IPR015500">
    <property type="entry name" value="Peptidase_S8_subtilisin-rel"/>
</dbReference>
<dbReference type="OrthoDB" id="9002785at2"/>
<dbReference type="SMART" id="SM00944">
    <property type="entry name" value="Pro-kuma_activ"/>
    <property type="match status" value="1"/>
</dbReference>
<dbReference type="CDD" id="cd04056">
    <property type="entry name" value="Peptidases_S53"/>
    <property type="match status" value="1"/>
</dbReference>
<dbReference type="PATRIC" id="fig|1379870.5.peg.3296"/>
<dbReference type="RefSeq" id="WP_046574774.1">
    <property type="nucleotide sequence ID" value="NZ_CP010429.1"/>
</dbReference>
<dbReference type="InterPro" id="IPR030400">
    <property type="entry name" value="Sedolisin_dom"/>
</dbReference>
<dbReference type="PROSITE" id="PS51695">
    <property type="entry name" value="SEDOLISIN"/>
    <property type="match status" value="1"/>
</dbReference>
<evidence type="ECO:0000256" key="1">
    <source>
        <dbReference type="ARBA" id="ARBA00001913"/>
    </source>
</evidence>
<keyword evidence="3" id="KW-0479">Metal-binding</keyword>
<comment type="caution">
    <text evidence="8">Lacks conserved residue(s) required for the propagation of feature annotation.</text>
</comment>
<dbReference type="PANTHER" id="PTHR14218:SF15">
    <property type="entry name" value="TRIPEPTIDYL-PEPTIDASE 1"/>
    <property type="match status" value="1"/>
</dbReference>
<evidence type="ECO:0000256" key="9">
    <source>
        <dbReference type="SAM" id="MobiDB-lite"/>
    </source>
</evidence>
<organism evidence="11 12">
    <name type="scientific">Spirosoma radiotolerans</name>
    <dbReference type="NCBI Taxonomy" id="1379870"/>
    <lineage>
        <taxon>Bacteria</taxon>
        <taxon>Pseudomonadati</taxon>
        <taxon>Bacteroidota</taxon>
        <taxon>Cytophagia</taxon>
        <taxon>Cytophagales</taxon>
        <taxon>Cytophagaceae</taxon>
        <taxon>Spirosoma</taxon>
    </lineage>
</organism>
<evidence type="ECO:0000256" key="7">
    <source>
        <dbReference type="ARBA" id="ARBA00023145"/>
    </source>
</evidence>
<dbReference type="InterPro" id="IPR036852">
    <property type="entry name" value="Peptidase_S8/S53_dom_sf"/>
</dbReference>
<name>A0A0E3ZVB5_9BACT</name>
<keyword evidence="5" id="KW-0720">Serine protease</keyword>
<dbReference type="GO" id="GO:0006508">
    <property type="term" value="P:proteolysis"/>
    <property type="evidence" value="ECO:0007669"/>
    <property type="project" value="UniProtKB-KW"/>
</dbReference>
<dbReference type="Gene3D" id="3.40.50.200">
    <property type="entry name" value="Peptidase S8/S53 domain"/>
    <property type="match status" value="1"/>
</dbReference>
<protein>
    <submittedName>
        <fullName evidence="11">Peptidase S53</fullName>
    </submittedName>
</protein>
<dbReference type="InterPro" id="IPR050819">
    <property type="entry name" value="Tripeptidyl-peptidase_I"/>
</dbReference>
<evidence type="ECO:0000259" key="10">
    <source>
        <dbReference type="PROSITE" id="PS51695"/>
    </source>
</evidence>
<sequence>MSAFDQLVPLPGSEKSAPEATPLQTLDPNEVLTVTVRIRRKQPMAPLVSTSNPVENVVSRAAYAGRFGADPAVIKQVEAFATTYDLSLVDQSAARRTVLLRGTVAQMERAFGVLLTNYRTADGIEFRGRTGPINVPMELVDAIEGVFGLDNRPQAQAHFQVLKNGVGAHIAPLATNVSFTPPQLASLYNFPTGVTGKGQSIAIIELGGGFRKADITTYFAGLGLKPPTVVAVSVDGGLNAPSTADGADGEVMLDIEVAGAVAPGATIVVYFAPNTDQGFLDAITTAIHDTKYKPSVISISWGAAEKNWTPQALTSFNQAFQAAAALGITVCAAAGDTGSDDSVGDGKAHVDFPSSSPFVLACGGTKLTASGNSISAEVVWHESKTSATGGGISDAFDLPDYQQKSHVPPSVNDKKRKGRGVPDVAAVADPATGYAVRVDGSNLIIGGTSAVAPLMAGLIALINQQRGKAVGFIHPIIYANPKAFRDITQGNNSTTTGNKGYTAVAGWDACTGLGVPDGKQLATVLGGSTTA</sequence>
<dbReference type="EMBL" id="CP010429">
    <property type="protein sequence ID" value="AKD56039.1"/>
    <property type="molecule type" value="Genomic_DNA"/>
</dbReference>
<dbReference type="SUPFAM" id="SSF52743">
    <property type="entry name" value="Subtilisin-like"/>
    <property type="match status" value="1"/>
</dbReference>
<accession>A0A0E3ZVB5</accession>
<evidence type="ECO:0000313" key="12">
    <source>
        <dbReference type="Proteomes" id="UP000033054"/>
    </source>
</evidence>
<dbReference type="InterPro" id="IPR000209">
    <property type="entry name" value="Peptidase_S8/S53_dom"/>
</dbReference>
<dbReference type="PROSITE" id="PS51892">
    <property type="entry name" value="SUBTILASE"/>
    <property type="match status" value="1"/>
</dbReference>
<dbReference type="GO" id="GO:0046872">
    <property type="term" value="F:metal ion binding"/>
    <property type="evidence" value="ECO:0007669"/>
    <property type="project" value="UniProtKB-KW"/>
</dbReference>
<evidence type="ECO:0000256" key="6">
    <source>
        <dbReference type="ARBA" id="ARBA00022837"/>
    </source>
</evidence>
<evidence type="ECO:0000313" key="11">
    <source>
        <dbReference type="EMBL" id="AKD56039.1"/>
    </source>
</evidence>
<dbReference type="CDD" id="cd11377">
    <property type="entry name" value="Pro-peptidase_S53"/>
    <property type="match status" value="1"/>
</dbReference>
<comment type="cofactor">
    <cofactor evidence="1">
        <name>Ca(2+)</name>
        <dbReference type="ChEBI" id="CHEBI:29108"/>
    </cofactor>
</comment>
<gene>
    <name evidence="11" type="ORF">SD10_15160</name>
</gene>
<keyword evidence="7" id="KW-0865">Zymogen</keyword>
<dbReference type="PANTHER" id="PTHR14218">
    <property type="entry name" value="PROTEASE S8 TRIPEPTIDYL PEPTIDASE I CLN2"/>
    <property type="match status" value="1"/>
</dbReference>
<evidence type="ECO:0000256" key="2">
    <source>
        <dbReference type="ARBA" id="ARBA00022670"/>
    </source>
</evidence>
<feature type="domain" description="Peptidase S53" evidence="10">
    <location>
        <begin position="178"/>
        <end position="528"/>
    </location>
</feature>
<comment type="similarity">
    <text evidence="8">Belongs to the peptidase S8 family.</text>
</comment>
<dbReference type="SUPFAM" id="SSF54897">
    <property type="entry name" value="Protease propeptides/inhibitors"/>
    <property type="match status" value="1"/>
</dbReference>
<dbReference type="GO" id="GO:0004252">
    <property type="term" value="F:serine-type endopeptidase activity"/>
    <property type="evidence" value="ECO:0007669"/>
    <property type="project" value="InterPro"/>
</dbReference>
<keyword evidence="6" id="KW-0106">Calcium</keyword>
<proteinExistence type="inferred from homology"/>
<dbReference type="AlphaFoldDB" id="A0A0E3ZVB5"/>
<feature type="region of interest" description="Disordered" evidence="9">
    <location>
        <begin position="1"/>
        <end position="23"/>
    </location>
</feature>
<evidence type="ECO:0000256" key="5">
    <source>
        <dbReference type="ARBA" id="ARBA00022825"/>
    </source>
</evidence>
<dbReference type="Pfam" id="PF09286">
    <property type="entry name" value="Pro-kuma_activ"/>
    <property type="match status" value="1"/>
</dbReference>
<dbReference type="Proteomes" id="UP000033054">
    <property type="component" value="Chromosome"/>
</dbReference>
<keyword evidence="12" id="KW-1185">Reference proteome</keyword>
<dbReference type="Pfam" id="PF00082">
    <property type="entry name" value="Peptidase_S8"/>
    <property type="match status" value="1"/>
</dbReference>
<reference evidence="11 12" key="1">
    <citation type="journal article" date="2014" name="Curr. Microbiol.">
        <title>Spirosoma radiotolerans sp. nov., a gamma-radiation-resistant bacterium isolated from gamma ray-irradiated soil.</title>
        <authorList>
            <person name="Lee J.J."/>
            <person name="Srinivasan S."/>
            <person name="Lim S."/>
            <person name="Joe M."/>
            <person name="Im S."/>
            <person name="Bae S.I."/>
            <person name="Park K.R."/>
            <person name="Han J.H."/>
            <person name="Park S.H."/>
            <person name="Joo B.M."/>
            <person name="Park S.J."/>
            <person name="Kim M.K."/>
        </authorList>
    </citation>
    <scope>NUCLEOTIDE SEQUENCE [LARGE SCALE GENOMIC DNA]</scope>
    <source>
        <strain evidence="11 12">DG5A</strain>
    </source>
</reference>
<dbReference type="KEGG" id="srd:SD10_15160"/>
<evidence type="ECO:0000256" key="8">
    <source>
        <dbReference type="PROSITE-ProRule" id="PRU01240"/>
    </source>
</evidence>
<evidence type="ECO:0000256" key="4">
    <source>
        <dbReference type="ARBA" id="ARBA00022801"/>
    </source>
</evidence>
<evidence type="ECO:0000256" key="3">
    <source>
        <dbReference type="ARBA" id="ARBA00022723"/>
    </source>
</evidence>
<keyword evidence="2" id="KW-0645">Protease</keyword>
<dbReference type="STRING" id="1379870.SD10_15160"/>
<dbReference type="InterPro" id="IPR015366">
    <property type="entry name" value="S53_propep"/>
</dbReference>
<keyword evidence="4" id="KW-0378">Hydrolase</keyword>
<dbReference type="HOGENOM" id="CLU_012501_0_1_10"/>
<dbReference type="PRINTS" id="PR00723">
    <property type="entry name" value="SUBTILISIN"/>
</dbReference>